<sequence>MRLKGKKKTSIFSRWIIILSRLLRLLLALCILGLAWAVFLLWKMESFPDNPQARGDVGIVLGAALWKDTPSPALKERLDRAVELYRSGRIPRIIVSGGLDSVYSKLTEAEGMRNYLLTQGIPAGVITMETQSTSTYENLLFCQQLLKQQGWTSAVIITHRYHAVRAMDIAAFLGYEQFEASPVDSKVLMMYWHKSRETLAWTKWELDKLLIRIGLESKPMDSSAIKAGFIGSSYF</sequence>
<organism evidence="3 4">
    <name type="scientific">Paenibacillus vulneris</name>
    <dbReference type="NCBI Taxonomy" id="1133364"/>
    <lineage>
        <taxon>Bacteria</taxon>
        <taxon>Bacillati</taxon>
        <taxon>Bacillota</taxon>
        <taxon>Bacilli</taxon>
        <taxon>Bacillales</taxon>
        <taxon>Paenibacillaceae</taxon>
        <taxon>Paenibacillus</taxon>
    </lineage>
</organism>
<accession>A0ABW3UXA5</accession>
<dbReference type="InterPro" id="IPR003848">
    <property type="entry name" value="DUF218"/>
</dbReference>
<comment type="caution">
    <text evidence="3">The sequence shown here is derived from an EMBL/GenBank/DDBJ whole genome shotgun (WGS) entry which is preliminary data.</text>
</comment>
<keyword evidence="1" id="KW-1133">Transmembrane helix</keyword>
<feature type="domain" description="DUF218" evidence="2">
    <location>
        <begin position="56"/>
        <end position="195"/>
    </location>
</feature>
<reference evidence="4" key="1">
    <citation type="journal article" date="2019" name="Int. J. Syst. Evol. Microbiol.">
        <title>The Global Catalogue of Microorganisms (GCM) 10K type strain sequencing project: providing services to taxonomists for standard genome sequencing and annotation.</title>
        <authorList>
            <consortium name="The Broad Institute Genomics Platform"/>
            <consortium name="The Broad Institute Genome Sequencing Center for Infectious Disease"/>
            <person name="Wu L."/>
            <person name="Ma J."/>
        </authorList>
    </citation>
    <scope>NUCLEOTIDE SEQUENCE [LARGE SCALE GENOMIC DNA]</scope>
    <source>
        <strain evidence="4">CCUG 53270</strain>
    </source>
</reference>
<keyword evidence="1" id="KW-0812">Transmembrane</keyword>
<gene>
    <name evidence="3" type="ORF">ACFQ4B_31010</name>
</gene>
<dbReference type="RefSeq" id="WP_345590962.1">
    <property type="nucleotide sequence ID" value="NZ_BAABJG010000026.1"/>
</dbReference>
<dbReference type="Proteomes" id="UP001597180">
    <property type="component" value="Unassembled WGS sequence"/>
</dbReference>
<name>A0ABW3UXA5_9BACL</name>
<dbReference type="InterPro" id="IPR014729">
    <property type="entry name" value="Rossmann-like_a/b/a_fold"/>
</dbReference>
<keyword evidence="4" id="KW-1185">Reference proteome</keyword>
<proteinExistence type="predicted"/>
<dbReference type="InterPro" id="IPR051599">
    <property type="entry name" value="Cell_Envelope_Assoc"/>
</dbReference>
<dbReference type="Gene3D" id="3.40.50.620">
    <property type="entry name" value="HUPs"/>
    <property type="match status" value="1"/>
</dbReference>
<dbReference type="EMBL" id="JBHTLU010000046">
    <property type="protein sequence ID" value="MFD1224546.1"/>
    <property type="molecule type" value="Genomic_DNA"/>
</dbReference>
<feature type="transmembrane region" description="Helical" evidence="1">
    <location>
        <begin position="21"/>
        <end position="42"/>
    </location>
</feature>
<evidence type="ECO:0000313" key="4">
    <source>
        <dbReference type="Proteomes" id="UP001597180"/>
    </source>
</evidence>
<dbReference type="CDD" id="cd06259">
    <property type="entry name" value="YdcF-like"/>
    <property type="match status" value="1"/>
</dbReference>
<evidence type="ECO:0000259" key="2">
    <source>
        <dbReference type="Pfam" id="PF02698"/>
    </source>
</evidence>
<protein>
    <submittedName>
        <fullName evidence="3">YdcF family protein</fullName>
    </submittedName>
</protein>
<evidence type="ECO:0000313" key="3">
    <source>
        <dbReference type="EMBL" id="MFD1224546.1"/>
    </source>
</evidence>
<dbReference type="PANTHER" id="PTHR30336">
    <property type="entry name" value="INNER MEMBRANE PROTEIN, PROBABLE PERMEASE"/>
    <property type="match status" value="1"/>
</dbReference>
<dbReference type="PANTHER" id="PTHR30336:SF20">
    <property type="entry name" value="DUF218 DOMAIN-CONTAINING PROTEIN"/>
    <property type="match status" value="1"/>
</dbReference>
<keyword evidence="1" id="KW-0472">Membrane</keyword>
<dbReference type="Pfam" id="PF02698">
    <property type="entry name" value="DUF218"/>
    <property type="match status" value="1"/>
</dbReference>
<evidence type="ECO:0000256" key="1">
    <source>
        <dbReference type="SAM" id="Phobius"/>
    </source>
</evidence>